<dbReference type="RefSeq" id="WP_229027306.1">
    <property type="nucleotide sequence ID" value="NZ_JBCORK010000036.1"/>
</dbReference>
<feature type="region of interest" description="Disordered" evidence="1">
    <location>
        <begin position="30"/>
        <end position="49"/>
    </location>
</feature>
<evidence type="ECO:0000313" key="3">
    <source>
        <dbReference type="Proteomes" id="UP001211105"/>
    </source>
</evidence>
<dbReference type="Gene3D" id="3.30.930.30">
    <property type="match status" value="1"/>
</dbReference>
<organism evidence="2 3">
    <name type="scientific">Bifidobacterium catenulatum</name>
    <dbReference type="NCBI Taxonomy" id="1686"/>
    <lineage>
        <taxon>Bacteria</taxon>
        <taxon>Bacillati</taxon>
        <taxon>Actinomycetota</taxon>
        <taxon>Actinomycetes</taxon>
        <taxon>Bifidobacteriales</taxon>
        <taxon>Bifidobacteriaceae</taxon>
        <taxon>Bifidobacterium</taxon>
    </lineage>
</organism>
<reference evidence="2" key="1">
    <citation type="submission" date="2023-01" db="EMBL/GenBank/DDBJ databases">
        <title>Human gut microbiome strain richness.</title>
        <authorList>
            <person name="Chen-Liaw A."/>
        </authorList>
    </citation>
    <scope>NUCLEOTIDE SEQUENCE</scope>
    <source>
        <strain evidence="2">BSD2780120875st1_E5_BSD2780120875b_170604</strain>
    </source>
</reference>
<sequence length="49" mass="5453">MTIALYHFHVTRIKRSAGQSAVAAAAYRSGEKLHSEHYSEDSDYAKRAA</sequence>
<evidence type="ECO:0000313" key="2">
    <source>
        <dbReference type="EMBL" id="MDB1161898.1"/>
    </source>
</evidence>
<protein>
    <recommendedName>
        <fullName evidence="4">MobA/MobL protein domain-containing protein</fullName>
    </recommendedName>
</protein>
<evidence type="ECO:0008006" key="4">
    <source>
        <dbReference type="Google" id="ProtNLM"/>
    </source>
</evidence>
<proteinExistence type="predicted"/>
<comment type="caution">
    <text evidence="2">The sequence shown here is derived from an EMBL/GenBank/DDBJ whole genome shotgun (WGS) entry which is preliminary data.</text>
</comment>
<evidence type="ECO:0000256" key="1">
    <source>
        <dbReference type="SAM" id="MobiDB-lite"/>
    </source>
</evidence>
<accession>A0AAW6A0K2</accession>
<dbReference type="Proteomes" id="UP001211105">
    <property type="component" value="Unassembled WGS sequence"/>
</dbReference>
<name>A0AAW6A0K2_9BIFI</name>
<gene>
    <name evidence="2" type="ORF">PL707_06360</name>
</gene>
<dbReference type="EMBL" id="JAQKGX010000003">
    <property type="protein sequence ID" value="MDB1161898.1"/>
    <property type="molecule type" value="Genomic_DNA"/>
</dbReference>
<dbReference type="AlphaFoldDB" id="A0AAW6A0K2"/>